<dbReference type="SUPFAM" id="SSF56112">
    <property type="entry name" value="Protein kinase-like (PK-like)"/>
    <property type="match status" value="1"/>
</dbReference>
<dbReference type="NCBIfam" id="TIGR01767">
    <property type="entry name" value="MTRK"/>
    <property type="match status" value="1"/>
</dbReference>
<dbReference type="Proteomes" id="UP000559860">
    <property type="component" value="Unassembled WGS sequence"/>
</dbReference>
<sequence>MTRPASPTAYRTLDPAGIRAFLAAQPALAARLGGQPDVWRVHEVSDGNLNNVFLVDGPAGGICFKQSLPHVRVDPNWKMPLDRTAFEAAYLRAVRPHVGDLTTELLHFDPDLFVLVVESLDGHVVLRHGLMQGGDWPDAAAAIGRFVARATFPTSPLALKFEDASTLLAPFARNHTLTRITVDLVLTDPYHPHPRNRWLSPELDATVAALRADPAVRRRVGQMQARFLTCQQALLHGDLHTGSVMVSGSDTRVIDGEFALPGPIGFDCGLFVGNLLMHLFATPAPEGRARALRDIDRFWTHFRQDFTTLWTNAIACGQSGDAYAAPLFRDDPASLQQVQTQFLDDIEADTIAFAALEIIRRTTGYAHVADFDLITDRTARAARQEAALRLARDMLAEPARTPTISALGALAAARAA</sequence>
<evidence type="ECO:0000256" key="3">
    <source>
        <dbReference type="ARBA" id="ARBA00012128"/>
    </source>
</evidence>
<reference evidence="9 10" key="1">
    <citation type="submission" date="2020-04" db="EMBL/GenBank/DDBJ databases">
        <title>Description of novel Gluconacetobacter.</title>
        <authorList>
            <person name="Sombolestani A."/>
        </authorList>
    </citation>
    <scope>NUCLEOTIDE SEQUENCE [LARGE SCALE GENOMIC DNA]</scope>
    <source>
        <strain evidence="9 10">LMG 27801</strain>
    </source>
</reference>
<comment type="similarity">
    <text evidence="1">Belongs to the methylthioribose kinase family.</text>
</comment>
<dbReference type="InterPro" id="IPR002575">
    <property type="entry name" value="Aminoglycoside_PTrfase"/>
</dbReference>
<evidence type="ECO:0000256" key="2">
    <source>
        <dbReference type="ARBA" id="ARBA00011738"/>
    </source>
</evidence>
<dbReference type="Gene3D" id="3.90.1200.10">
    <property type="match status" value="1"/>
</dbReference>
<evidence type="ECO:0000313" key="9">
    <source>
        <dbReference type="EMBL" id="MBB2169396.1"/>
    </source>
</evidence>
<evidence type="ECO:0000313" key="10">
    <source>
        <dbReference type="Proteomes" id="UP000559860"/>
    </source>
</evidence>
<dbReference type="PANTHER" id="PTHR34273">
    <property type="entry name" value="METHYLTHIORIBOSE KINASE"/>
    <property type="match status" value="1"/>
</dbReference>
<dbReference type="InterPro" id="IPR011009">
    <property type="entry name" value="Kinase-like_dom_sf"/>
</dbReference>
<protein>
    <recommendedName>
        <fullName evidence="3">S-methyl-5-thioribose kinase</fullName>
        <ecNumber evidence="3">2.7.1.100</ecNumber>
    </recommendedName>
</protein>
<keyword evidence="6 9" id="KW-0418">Kinase</keyword>
<evidence type="ECO:0000256" key="4">
    <source>
        <dbReference type="ARBA" id="ARBA00022679"/>
    </source>
</evidence>
<proteinExistence type="inferred from homology"/>
<dbReference type="PANTHER" id="PTHR34273:SF2">
    <property type="entry name" value="METHYLTHIORIBOSE KINASE"/>
    <property type="match status" value="1"/>
</dbReference>
<dbReference type="EC" id="2.7.1.100" evidence="3"/>
<dbReference type="EMBL" id="JABEQD010000010">
    <property type="protein sequence ID" value="MBB2169396.1"/>
    <property type="molecule type" value="Genomic_DNA"/>
</dbReference>
<name>A0A7W4IUN6_9PROT</name>
<accession>A0A7W4IUN6</accession>
<keyword evidence="5" id="KW-0547">Nucleotide-binding</keyword>
<dbReference type="Pfam" id="PF01636">
    <property type="entry name" value="APH"/>
    <property type="match status" value="1"/>
</dbReference>
<comment type="subunit">
    <text evidence="2">Homodimer.</text>
</comment>
<evidence type="ECO:0000256" key="7">
    <source>
        <dbReference type="ARBA" id="ARBA00022840"/>
    </source>
</evidence>
<dbReference type="GO" id="GO:0005524">
    <property type="term" value="F:ATP binding"/>
    <property type="evidence" value="ECO:0007669"/>
    <property type="project" value="UniProtKB-KW"/>
</dbReference>
<keyword evidence="10" id="KW-1185">Reference proteome</keyword>
<keyword evidence="4 9" id="KW-0808">Transferase</keyword>
<dbReference type="PIRSF" id="PIRSF031134">
    <property type="entry name" value="MTRK"/>
    <property type="match status" value="1"/>
</dbReference>
<comment type="caution">
    <text evidence="9">The sequence shown here is derived from an EMBL/GenBank/DDBJ whole genome shotgun (WGS) entry which is preliminary data.</text>
</comment>
<evidence type="ECO:0000256" key="6">
    <source>
        <dbReference type="ARBA" id="ARBA00022777"/>
    </source>
</evidence>
<evidence type="ECO:0000256" key="1">
    <source>
        <dbReference type="ARBA" id="ARBA00010165"/>
    </source>
</evidence>
<dbReference type="GO" id="GO:0009086">
    <property type="term" value="P:methionine biosynthetic process"/>
    <property type="evidence" value="ECO:0007669"/>
    <property type="project" value="InterPro"/>
</dbReference>
<dbReference type="GO" id="GO:0046522">
    <property type="term" value="F:S-methyl-5-thioribose kinase activity"/>
    <property type="evidence" value="ECO:0007669"/>
    <property type="project" value="UniProtKB-EC"/>
</dbReference>
<evidence type="ECO:0000259" key="8">
    <source>
        <dbReference type="Pfam" id="PF01636"/>
    </source>
</evidence>
<feature type="domain" description="Aminoglycoside phosphotransferase" evidence="8">
    <location>
        <begin position="43"/>
        <end position="282"/>
    </location>
</feature>
<dbReference type="RefSeq" id="WP_182986919.1">
    <property type="nucleotide sequence ID" value="NZ_JABEQD010000010.1"/>
</dbReference>
<organism evidence="9 10">
    <name type="scientific">Gluconacetobacter aggeris</name>
    <dbReference type="NCBI Taxonomy" id="1286186"/>
    <lineage>
        <taxon>Bacteria</taxon>
        <taxon>Pseudomonadati</taxon>
        <taxon>Pseudomonadota</taxon>
        <taxon>Alphaproteobacteria</taxon>
        <taxon>Acetobacterales</taxon>
        <taxon>Acetobacteraceae</taxon>
        <taxon>Gluconacetobacter</taxon>
    </lineage>
</organism>
<dbReference type="Gene3D" id="3.30.200.20">
    <property type="entry name" value="Phosphorylase Kinase, domain 1"/>
    <property type="match status" value="1"/>
</dbReference>
<keyword evidence="7" id="KW-0067">ATP-binding</keyword>
<dbReference type="InterPro" id="IPR009212">
    <property type="entry name" value="Methylthioribose_kinase"/>
</dbReference>
<evidence type="ECO:0000256" key="5">
    <source>
        <dbReference type="ARBA" id="ARBA00022741"/>
    </source>
</evidence>
<dbReference type="AlphaFoldDB" id="A0A7W4IUN6"/>
<gene>
    <name evidence="9" type="primary">mtnK</name>
    <name evidence="9" type="ORF">HLH36_13720</name>
</gene>